<evidence type="ECO:0000313" key="2">
    <source>
        <dbReference type="Proteomes" id="UP000680067"/>
    </source>
</evidence>
<keyword evidence="2" id="KW-1185">Reference proteome</keyword>
<sequence>MMQIWSEQDFRTMPWKNGGGSTTELAIYPPDAGLDQFIWRLSTATVATDGPFSHFAGIERSLAVLSGDGMDLYLHDTGDEGEVAELRVDSAPFRFSGETPVVAKLLNGITVTDLNMMSRREVCSHTMLRFGEGDHFVQAGEAQQILLYCHRGQVSLTDGTLVRSQQLLLQEENHAHEGISLQFTATAESDICLIIIRFSATGAS</sequence>
<dbReference type="RefSeq" id="WP_212688169.1">
    <property type="nucleotide sequence ID" value="NZ_JAGSPN010000008.1"/>
</dbReference>
<dbReference type="InterPro" id="IPR011051">
    <property type="entry name" value="RmlC_Cupin_sf"/>
</dbReference>
<dbReference type="PANTHER" id="PTHR37943:SF1">
    <property type="entry name" value="PROTEIN VES"/>
    <property type="match status" value="1"/>
</dbReference>
<dbReference type="PANTHER" id="PTHR37943">
    <property type="entry name" value="PROTEIN VES"/>
    <property type="match status" value="1"/>
</dbReference>
<protein>
    <submittedName>
        <fullName evidence="1">HutD family protein</fullName>
    </submittedName>
</protein>
<comment type="caution">
    <text evidence="1">The sequence shown here is derived from an EMBL/GenBank/DDBJ whole genome shotgun (WGS) entry which is preliminary data.</text>
</comment>
<dbReference type="CDD" id="cd20293">
    <property type="entry name" value="cupin_HutD_N"/>
    <property type="match status" value="1"/>
</dbReference>
<reference evidence="1" key="1">
    <citation type="submission" date="2021-04" db="EMBL/GenBank/DDBJ databases">
        <title>novel species isolated from subtropical streams in China.</title>
        <authorList>
            <person name="Lu H."/>
        </authorList>
    </citation>
    <scope>NUCLEOTIDE SEQUENCE</scope>
    <source>
        <strain evidence="1">LFS511W</strain>
    </source>
</reference>
<gene>
    <name evidence="1" type="ORF">KDM89_11985</name>
</gene>
<proteinExistence type="predicted"/>
<accession>A0A941DKR6</accession>
<dbReference type="Pfam" id="PF05962">
    <property type="entry name" value="HutD"/>
    <property type="match status" value="1"/>
</dbReference>
<dbReference type="InterPro" id="IPR014710">
    <property type="entry name" value="RmlC-like_jellyroll"/>
</dbReference>
<organism evidence="1 2">
    <name type="scientific">Undibacterium luofuense</name>
    <dbReference type="NCBI Taxonomy" id="2828733"/>
    <lineage>
        <taxon>Bacteria</taxon>
        <taxon>Pseudomonadati</taxon>
        <taxon>Pseudomonadota</taxon>
        <taxon>Betaproteobacteria</taxon>
        <taxon>Burkholderiales</taxon>
        <taxon>Oxalobacteraceae</taxon>
        <taxon>Undibacterium</taxon>
    </lineage>
</organism>
<evidence type="ECO:0000313" key="1">
    <source>
        <dbReference type="EMBL" id="MBR7782867.1"/>
    </source>
</evidence>
<dbReference type="SUPFAM" id="SSF51182">
    <property type="entry name" value="RmlC-like cupins"/>
    <property type="match status" value="1"/>
</dbReference>
<dbReference type="InterPro" id="IPR010282">
    <property type="entry name" value="Uncharacterised_HutD/Ves"/>
</dbReference>
<name>A0A941DKR6_9BURK</name>
<dbReference type="EMBL" id="JAGSPN010000008">
    <property type="protein sequence ID" value="MBR7782867.1"/>
    <property type="molecule type" value="Genomic_DNA"/>
</dbReference>
<dbReference type="Gene3D" id="2.60.120.10">
    <property type="entry name" value="Jelly Rolls"/>
    <property type="match status" value="1"/>
</dbReference>
<dbReference type="Proteomes" id="UP000680067">
    <property type="component" value="Unassembled WGS sequence"/>
</dbReference>
<dbReference type="AlphaFoldDB" id="A0A941DKR6"/>